<dbReference type="InterPro" id="IPR037219">
    <property type="entry name" value="Peptidase_M41-like"/>
</dbReference>
<dbReference type="GO" id="GO:0006508">
    <property type="term" value="P:proteolysis"/>
    <property type="evidence" value="ECO:0007669"/>
    <property type="project" value="InterPro"/>
</dbReference>
<name>A0A6P1VVA2_9BACT</name>
<accession>A0A6P1VVA2</accession>
<organism evidence="1 2">
    <name type="scientific">Spirosoma endbachense</name>
    <dbReference type="NCBI Taxonomy" id="2666025"/>
    <lineage>
        <taxon>Bacteria</taxon>
        <taxon>Pseudomonadati</taxon>
        <taxon>Bacteroidota</taxon>
        <taxon>Cytophagia</taxon>
        <taxon>Cytophagales</taxon>
        <taxon>Cytophagaceae</taxon>
        <taxon>Spirosoma</taxon>
    </lineage>
</organism>
<gene>
    <name evidence="1" type="ORF">GJR95_16770</name>
</gene>
<dbReference type="EMBL" id="CP045997">
    <property type="protein sequence ID" value="QHV96564.1"/>
    <property type="molecule type" value="Genomic_DNA"/>
</dbReference>
<dbReference type="GO" id="GO:0004222">
    <property type="term" value="F:metalloendopeptidase activity"/>
    <property type="evidence" value="ECO:0007669"/>
    <property type="project" value="InterPro"/>
</dbReference>
<dbReference type="Gene3D" id="1.20.58.760">
    <property type="entry name" value="Peptidase M41"/>
    <property type="match status" value="1"/>
</dbReference>
<reference evidence="1 2" key="1">
    <citation type="submission" date="2019-11" db="EMBL/GenBank/DDBJ databases">
        <title>Spirosoma endbachense sp. nov., isolated from a natural salt meadow.</title>
        <authorList>
            <person name="Rojas J."/>
            <person name="Ambika Manirajan B."/>
            <person name="Ratering S."/>
            <person name="Suarez C."/>
            <person name="Geissler-Plaum R."/>
            <person name="Schnell S."/>
        </authorList>
    </citation>
    <scope>NUCLEOTIDE SEQUENCE [LARGE SCALE GENOMIC DNA]</scope>
    <source>
        <strain evidence="1 2">I-24</strain>
    </source>
</reference>
<evidence type="ECO:0000313" key="2">
    <source>
        <dbReference type="Proteomes" id="UP000464577"/>
    </source>
</evidence>
<evidence type="ECO:0000313" key="1">
    <source>
        <dbReference type="EMBL" id="QHV96564.1"/>
    </source>
</evidence>
<protein>
    <recommendedName>
        <fullName evidence="3">Peptidase M41 domain-containing protein</fullName>
    </recommendedName>
</protein>
<dbReference type="Proteomes" id="UP000464577">
    <property type="component" value="Chromosome"/>
</dbReference>
<keyword evidence="2" id="KW-1185">Reference proteome</keyword>
<dbReference type="AlphaFoldDB" id="A0A6P1VVA2"/>
<dbReference type="GO" id="GO:0004176">
    <property type="term" value="F:ATP-dependent peptidase activity"/>
    <property type="evidence" value="ECO:0007669"/>
    <property type="project" value="InterPro"/>
</dbReference>
<dbReference type="RefSeq" id="WP_162386970.1">
    <property type="nucleotide sequence ID" value="NZ_CP045997.1"/>
</dbReference>
<sequence length="218" mass="24982">MCRDKKTELYATAVHEAAHLVVGLLGYEYGEITVSYAARLDNDLPNKISIECNNTSAGFVDNPNSNEYVDFPSLANHRQSWHLIRLLAGYAAETSYELSIQYTIENVKRIFNNCKGDLANPYDFCKVTRFLDEIIDSKLDRLQDNHEIFIKNALIFWRKSLEVVEQPLVREAVCNLADKLVDKTILSKEEIIELRNKNLEVAGIDQYLIMLPIINLKI</sequence>
<dbReference type="KEGG" id="senf:GJR95_16770"/>
<evidence type="ECO:0008006" key="3">
    <source>
        <dbReference type="Google" id="ProtNLM"/>
    </source>
</evidence>
<proteinExistence type="predicted"/>
<dbReference type="GO" id="GO:0005524">
    <property type="term" value="F:ATP binding"/>
    <property type="evidence" value="ECO:0007669"/>
    <property type="project" value="InterPro"/>
</dbReference>